<dbReference type="PANTHER" id="PTHR35563">
    <property type="entry name" value="BARREL METAL-DEPENDENT HYDROLASE, PUTATIVE (AFU_ORTHOLOGUE AFUA_1G16240)-RELATED"/>
    <property type="match status" value="1"/>
</dbReference>
<dbReference type="EMBL" id="CP165734">
    <property type="protein sequence ID" value="XDV60748.1"/>
    <property type="molecule type" value="Genomic_DNA"/>
</dbReference>
<accession>A0AB39XS91</accession>
<dbReference type="Pfam" id="PF04909">
    <property type="entry name" value="Amidohydro_2"/>
    <property type="match status" value="1"/>
</dbReference>
<evidence type="ECO:0000259" key="1">
    <source>
        <dbReference type="Pfam" id="PF04909"/>
    </source>
</evidence>
<dbReference type="SUPFAM" id="SSF51556">
    <property type="entry name" value="Metallo-dependent hydrolases"/>
    <property type="match status" value="1"/>
</dbReference>
<proteinExistence type="predicted"/>
<feature type="domain" description="Amidohydrolase-related" evidence="1">
    <location>
        <begin position="9"/>
        <end position="274"/>
    </location>
</feature>
<gene>
    <name evidence="2" type="ORF">AB8Z38_16295</name>
</gene>
<name>A0AB39XS91_9BRAD</name>
<dbReference type="Gene3D" id="3.20.20.140">
    <property type="entry name" value="Metal-dependent hydrolases"/>
    <property type="match status" value="1"/>
</dbReference>
<dbReference type="AlphaFoldDB" id="A0AB39XS91"/>
<dbReference type="InterPro" id="IPR052358">
    <property type="entry name" value="Aro_Compnd_Degr_Hydrolases"/>
</dbReference>
<dbReference type="InterPro" id="IPR006680">
    <property type="entry name" value="Amidohydro-rel"/>
</dbReference>
<organism evidence="2">
    <name type="scientific">Bradyrhizobium sp. LLZ17</name>
    <dbReference type="NCBI Taxonomy" id="3239388"/>
    <lineage>
        <taxon>Bacteria</taxon>
        <taxon>Pseudomonadati</taxon>
        <taxon>Pseudomonadota</taxon>
        <taxon>Alphaproteobacteria</taxon>
        <taxon>Hyphomicrobiales</taxon>
        <taxon>Nitrobacteraceae</taxon>
        <taxon>Bradyrhizobium</taxon>
    </lineage>
</organism>
<sequence length="282" mass="31454">MTLPACPKIDCHIHVVDPVRFPYGADTPYRPTGQEIAPAAQLIRVFDAFDVRHALVVATNTGYGSDSRILLDTLRQGGGRFRGVAVVENDVELEELERLKVAGVIGVAFNVPFHGAEYYLKAAPLLEKLTRLGLFLQIQVEIDQLIPLLPLIEKSPVRLVFDHCGRPSIAQGLQGKAFQTLLAIGRERDAHVKLSGHYKFSQQPHPYEDARPFIAALVEAFTLDRCVWGSDYPFLRAPERLDYGPLLAVLTELFPDPGDQHRLLWRTPARLLGFDGGTDRTR</sequence>
<dbReference type="PANTHER" id="PTHR35563:SF2">
    <property type="entry name" value="BARREL METAL-DEPENDENT HYDROLASE, PUTATIVE (AFU_ORTHOLOGUE AFUA_1G16240)-RELATED"/>
    <property type="match status" value="1"/>
</dbReference>
<evidence type="ECO:0000313" key="2">
    <source>
        <dbReference type="EMBL" id="XDV60748.1"/>
    </source>
</evidence>
<reference evidence="2" key="1">
    <citation type="submission" date="2024-08" db="EMBL/GenBank/DDBJ databases">
        <authorList>
            <person name="Chaddad Z."/>
            <person name="Lamrabet M."/>
            <person name="Bouhnik O."/>
            <person name="Alami S."/>
            <person name="Wipf D."/>
            <person name="Courty P.E."/>
            <person name="Missbah El Idrissi M."/>
        </authorList>
    </citation>
    <scope>NUCLEOTIDE SEQUENCE</scope>
    <source>
        <strain evidence="2">LLZ17</strain>
    </source>
</reference>
<protein>
    <submittedName>
        <fullName evidence="2">Amidohydrolase</fullName>
    </submittedName>
</protein>
<dbReference type="RefSeq" id="WP_369726101.1">
    <property type="nucleotide sequence ID" value="NZ_CP165734.1"/>
</dbReference>
<dbReference type="GO" id="GO:0016787">
    <property type="term" value="F:hydrolase activity"/>
    <property type="evidence" value="ECO:0007669"/>
    <property type="project" value="InterPro"/>
</dbReference>
<dbReference type="InterPro" id="IPR032466">
    <property type="entry name" value="Metal_Hydrolase"/>
</dbReference>